<reference evidence="1" key="1">
    <citation type="journal article" date="2020" name="Nat. Ecol. Evol.">
        <title>Deeply conserved synteny resolves early events in vertebrate evolution.</title>
        <authorList>
            <person name="Simakov O."/>
            <person name="Marletaz F."/>
            <person name="Yue J.X."/>
            <person name="O'Connell B."/>
            <person name="Jenkins J."/>
            <person name="Brandt A."/>
            <person name="Calef R."/>
            <person name="Tung C.H."/>
            <person name="Huang T.K."/>
            <person name="Schmutz J."/>
            <person name="Satoh N."/>
            <person name="Yu J.K."/>
            <person name="Putnam N.H."/>
            <person name="Green R.E."/>
            <person name="Rokhsar D.S."/>
        </authorList>
    </citation>
    <scope>NUCLEOTIDE SEQUENCE [LARGE SCALE GENOMIC DNA]</scope>
    <source>
        <strain evidence="1">S238N-H82</strain>
    </source>
</reference>
<dbReference type="RefSeq" id="XP_035680562.1">
    <property type="nucleotide sequence ID" value="XM_035824669.1"/>
</dbReference>
<dbReference type="KEGG" id="bfo:118418662"/>
<dbReference type="OrthoDB" id="413122at2759"/>
<accession>A0A9J7LDN1</accession>
<protein>
    <submittedName>
        <fullName evidence="2">Uncharacterized protein LOC118418662</fullName>
    </submittedName>
</protein>
<proteinExistence type="predicted"/>
<evidence type="ECO:0000313" key="2">
    <source>
        <dbReference type="RefSeq" id="XP_035680562.1"/>
    </source>
</evidence>
<gene>
    <name evidence="2" type="primary">LOC118418662</name>
</gene>
<dbReference type="Proteomes" id="UP000001554">
    <property type="component" value="Chromosome 6"/>
</dbReference>
<name>A0A9J7LDN1_BRAFL</name>
<dbReference type="AlphaFoldDB" id="A0A9J7LDN1"/>
<reference evidence="2" key="2">
    <citation type="submission" date="2025-08" db="UniProtKB">
        <authorList>
            <consortium name="RefSeq"/>
        </authorList>
    </citation>
    <scope>IDENTIFICATION</scope>
    <source>
        <strain evidence="2">S238N-H82</strain>
        <tissue evidence="2">Testes</tissue>
    </source>
</reference>
<keyword evidence="1" id="KW-1185">Reference proteome</keyword>
<evidence type="ECO:0000313" key="1">
    <source>
        <dbReference type="Proteomes" id="UP000001554"/>
    </source>
</evidence>
<dbReference type="GeneID" id="118418662"/>
<organism evidence="1 2">
    <name type="scientific">Branchiostoma floridae</name>
    <name type="common">Florida lancelet</name>
    <name type="synonym">Amphioxus</name>
    <dbReference type="NCBI Taxonomy" id="7739"/>
    <lineage>
        <taxon>Eukaryota</taxon>
        <taxon>Metazoa</taxon>
        <taxon>Chordata</taxon>
        <taxon>Cephalochordata</taxon>
        <taxon>Leptocardii</taxon>
        <taxon>Amphioxiformes</taxon>
        <taxon>Branchiostomatidae</taxon>
        <taxon>Branchiostoma</taxon>
    </lineage>
</organism>
<sequence>MSERKDGGKPYYAYELVVRYPKKGRMPMPCATLVTNNHSVPHITFFLQSFRYAESKVYHHNTKVNPRLIMADRRMALIISPLNVYCTETLQRFLDRCYRIVTGVAKAEDIEMTINHTCASHSMKNAKIAVNKHYKSKKKFGMYVMVLLLRTQ</sequence>